<keyword evidence="9" id="KW-0676">Redox-active center</keyword>
<dbReference type="AlphaFoldDB" id="A0A939GBZ6"/>
<dbReference type="InterPro" id="IPR036249">
    <property type="entry name" value="Thioredoxin-like_sf"/>
</dbReference>
<comment type="caution">
    <text evidence="12">The sequence shown here is derived from an EMBL/GenBank/DDBJ whole genome shotgun (WGS) entry which is preliminary data.</text>
</comment>
<evidence type="ECO:0000256" key="1">
    <source>
        <dbReference type="ARBA" id="ARBA00004141"/>
    </source>
</evidence>
<dbReference type="EMBL" id="JAFMYU010000021">
    <property type="protein sequence ID" value="MBO0933603.1"/>
    <property type="molecule type" value="Genomic_DNA"/>
</dbReference>
<feature type="domain" description="Peptidase C39" evidence="11">
    <location>
        <begin position="4"/>
        <end position="126"/>
    </location>
</feature>
<protein>
    <recommendedName>
        <fullName evidence="11">Peptidase C39 domain-containing protein</fullName>
    </recommendedName>
</protein>
<evidence type="ECO:0000313" key="13">
    <source>
        <dbReference type="Proteomes" id="UP000664795"/>
    </source>
</evidence>
<dbReference type="InterPro" id="IPR005074">
    <property type="entry name" value="Peptidase_C39"/>
</dbReference>
<evidence type="ECO:0000313" key="12">
    <source>
        <dbReference type="EMBL" id="MBO0933603.1"/>
    </source>
</evidence>
<name>A0A939GBZ6_9BACT</name>
<dbReference type="Proteomes" id="UP000664795">
    <property type="component" value="Unassembled WGS sequence"/>
</dbReference>
<feature type="transmembrane region" description="Helical" evidence="10">
    <location>
        <begin position="261"/>
        <end position="278"/>
    </location>
</feature>
<sequence length="548" mass="60910">MSGQSAIDRNAISALTHLLRLAKVLVTGLTIRERLEEHPDFPALSALCDTLTELNVSNLATKLPAERLTEVPLPALVQLRIGDDELFAPVRQLTGETVEWYNTTSGWQQESFDAFVAHWTGVALLIEPNEQSGEQQYAHNRRRELAQQARVPLMLTGLAVCVGLLLYAVWPTATGPMLGLLALKGLGTVVSGLLIAYSLDATNPALQRFCSFNKQTNCRGILQSSAAKIIGDFGWADVGLLYFTGGFVALSGALLMNSVSILNWLMVLTLLALPYTIWSVYYQAMVARQYCTLCLTVQALFWAELLIGYQFLHLNSLAESALLPVLGTFVGVAVLWVLLRKPLYESRQVRPLRRRLQAVKFSETYLHYALAKQPRQLPYLDGQRVPMIGAVEAQHTLAVISHPMCEVCRIAHKQLETLLERIPNMRVELIVLGSLHPDDRAGQVVKHLITLPDAKVGGALARWFANPQQSISRWVRTVGADPISDESTGQLLLTNHWATRMNVQRTPVLFLNGVELPPVYRLPDVIHLYRAWPFKKTGSLQKDSVEST</sequence>
<keyword evidence="13" id="KW-1185">Reference proteome</keyword>
<dbReference type="SUPFAM" id="SSF52833">
    <property type="entry name" value="Thioredoxin-like"/>
    <property type="match status" value="1"/>
</dbReference>
<dbReference type="GO" id="GO:0048038">
    <property type="term" value="F:quinone binding"/>
    <property type="evidence" value="ECO:0007669"/>
    <property type="project" value="UniProtKB-KW"/>
</dbReference>
<keyword evidence="4" id="KW-0874">Quinone</keyword>
<accession>A0A939GBZ6</accession>
<feature type="transmembrane region" description="Helical" evidence="10">
    <location>
        <begin position="176"/>
        <end position="199"/>
    </location>
</feature>
<dbReference type="Pfam" id="PF07884">
    <property type="entry name" value="VKOR"/>
    <property type="match status" value="1"/>
</dbReference>
<dbReference type="RefSeq" id="WP_207337568.1">
    <property type="nucleotide sequence ID" value="NZ_JAFMYU010000021.1"/>
</dbReference>
<evidence type="ECO:0000256" key="4">
    <source>
        <dbReference type="ARBA" id="ARBA00022719"/>
    </source>
</evidence>
<feature type="transmembrane region" description="Helical" evidence="10">
    <location>
        <begin position="233"/>
        <end position="255"/>
    </location>
</feature>
<organism evidence="12 13">
    <name type="scientific">Fibrella aquatilis</name>
    <dbReference type="NCBI Taxonomy" id="2817059"/>
    <lineage>
        <taxon>Bacteria</taxon>
        <taxon>Pseudomonadati</taxon>
        <taxon>Bacteroidota</taxon>
        <taxon>Cytophagia</taxon>
        <taxon>Cytophagales</taxon>
        <taxon>Spirosomataceae</taxon>
        <taxon>Fibrella</taxon>
    </lineage>
</organism>
<evidence type="ECO:0000256" key="8">
    <source>
        <dbReference type="ARBA" id="ARBA00023157"/>
    </source>
</evidence>
<dbReference type="PROSITE" id="PS50990">
    <property type="entry name" value="PEPTIDASE_C39"/>
    <property type="match status" value="1"/>
</dbReference>
<dbReference type="GO" id="GO:0008233">
    <property type="term" value="F:peptidase activity"/>
    <property type="evidence" value="ECO:0007669"/>
    <property type="project" value="InterPro"/>
</dbReference>
<feature type="transmembrane region" description="Helical" evidence="10">
    <location>
        <begin position="290"/>
        <end position="309"/>
    </location>
</feature>
<keyword evidence="5 10" id="KW-1133">Transmembrane helix</keyword>
<dbReference type="Gene3D" id="1.20.1440.130">
    <property type="entry name" value="VKOR domain"/>
    <property type="match status" value="1"/>
</dbReference>
<dbReference type="Gene3D" id="3.40.30.10">
    <property type="entry name" value="Glutaredoxin"/>
    <property type="match status" value="1"/>
</dbReference>
<evidence type="ECO:0000256" key="6">
    <source>
        <dbReference type="ARBA" id="ARBA00023002"/>
    </source>
</evidence>
<evidence type="ECO:0000256" key="9">
    <source>
        <dbReference type="ARBA" id="ARBA00023284"/>
    </source>
</evidence>
<dbReference type="GO" id="GO:0016020">
    <property type="term" value="C:membrane"/>
    <property type="evidence" value="ECO:0007669"/>
    <property type="project" value="UniProtKB-SubCell"/>
</dbReference>
<dbReference type="InterPro" id="IPR038354">
    <property type="entry name" value="VKOR_sf"/>
</dbReference>
<feature type="transmembrane region" description="Helical" evidence="10">
    <location>
        <begin position="321"/>
        <end position="339"/>
    </location>
</feature>
<evidence type="ECO:0000256" key="2">
    <source>
        <dbReference type="ARBA" id="ARBA00006214"/>
    </source>
</evidence>
<dbReference type="InterPro" id="IPR012932">
    <property type="entry name" value="VKOR"/>
</dbReference>
<dbReference type="GO" id="GO:0016491">
    <property type="term" value="F:oxidoreductase activity"/>
    <property type="evidence" value="ECO:0007669"/>
    <property type="project" value="UniProtKB-KW"/>
</dbReference>
<evidence type="ECO:0000256" key="7">
    <source>
        <dbReference type="ARBA" id="ARBA00023136"/>
    </source>
</evidence>
<evidence type="ECO:0000256" key="5">
    <source>
        <dbReference type="ARBA" id="ARBA00022989"/>
    </source>
</evidence>
<dbReference type="GO" id="GO:0005524">
    <property type="term" value="F:ATP binding"/>
    <property type="evidence" value="ECO:0007669"/>
    <property type="project" value="InterPro"/>
</dbReference>
<evidence type="ECO:0000259" key="11">
    <source>
        <dbReference type="PROSITE" id="PS50990"/>
    </source>
</evidence>
<dbReference type="Gene3D" id="3.90.70.10">
    <property type="entry name" value="Cysteine proteinases"/>
    <property type="match status" value="1"/>
</dbReference>
<reference evidence="12 13" key="1">
    <citation type="submission" date="2021-03" db="EMBL/GenBank/DDBJ databases">
        <title>Fibrella sp. HMF5036 genome sequencing and assembly.</title>
        <authorList>
            <person name="Kang H."/>
            <person name="Kim H."/>
            <person name="Bae S."/>
            <person name="Joh K."/>
        </authorList>
    </citation>
    <scope>NUCLEOTIDE SEQUENCE [LARGE SCALE GENOMIC DNA]</scope>
    <source>
        <strain evidence="12 13">HMF5036</strain>
    </source>
</reference>
<gene>
    <name evidence="12" type="ORF">J2I48_21520</name>
</gene>
<dbReference type="GO" id="GO:0006508">
    <property type="term" value="P:proteolysis"/>
    <property type="evidence" value="ECO:0007669"/>
    <property type="project" value="InterPro"/>
</dbReference>
<keyword evidence="7 10" id="KW-0472">Membrane</keyword>
<keyword evidence="6" id="KW-0560">Oxidoreductase</keyword>
<comment type="similarity">
    <text evidence="2">Belongs to the VKOR family.</text>
</comment>
<comment type="subcellular location">
    <subcellularLocation>
        <location evidence="1">Membrane</location>
        <topology evidence="1">Multi-pass membrane protein</topology>
    </subcellularLocation>
</comment>
<keyword evidence="8" id="KW-1015">Disulfide bond</keyword>
<dbReference type="CDD" id="cd12921">
    <property type="entry name" value="VKOR_4"/>
    <property type="match status" value="1"/>
</dbReference>
<feature type="transmembrane region" description="Helical" evidence="10">
    <location>
        <begin position="151"/>
        <end position="170"/>
    </location>
</feature>
<proteinExistence type="inferred from homology"/>
<evidence type="ECO:0000256" key="3">
    <source>
        <dbReference type="ARBA" id="ARBA00022692"/>
    </source>
</evidence>
<keyword evidence="3 10" id="KW-0812">Transmembrane</keyword>
<evidence type="ECO:0000256" key="10">
    <source>
        <dbReference type="SAM" id="Phobius"/>
    </source>
</evidence>